<evidence type="ECO:0000256" key="1">
    <source>
        <dbReference type="SAM" id="MobiDB-lite"/>
    </source>
</evidence>
<gene>
    <name evidence="3" type="ORF">FHX52_2746</name>
</gene>
<comment type="caution">
    <text evidence="3">The sequence shown here is derived from an EMBL/GenBank/DDBJ whole genome shotgun (WGS) entry which is preliminary data.</text>
</comment>
<reference evidence="3 4" key="1">
    <citation type="submission" date="2019-06" db="EMBL/GenBank/DDBJ databases">
        <title>Sequencing the genomes of 1000 actinobacteria strains.</title>
        <authorList>
            <person name="Klenk H.-P."/>
        </authorList>
    </citation>
    <scope>NUCLEOTIDE SEQUENCE [LARGE SCALE GENOMIC DNA]</scope>
    <source>
        <strain evidence="3 4">DSM 21776</strain>
    </source>
</reference>
<evidence type="ECO:0000313" key="3">
    <source>
        <dbReference type="EMBL" id="TQN46040.1"/>
    </source>
</evidence>
<evidence type="ECO:0000259" key="2">
    <source>
        <dbReference type="Pfam" id="PF13349"/>
    </source>
</evidence>
<feature type="region of interest" description="Disordered" evidence="1">
    <location>
        <begin position="1"/>
        <end position="28"/>
    </location>
</feature>
<name>A0A543PPN2_9MICO</name>
<dbReference type="Proteomes" id="UP000320085">
    <property type="component" value="Unassembled WGS sequence"/>
</dbReference>
<evidence type="ECO:0000313" key="4">
    <source>
        <dbReference type="Proteomes" id="UP000320085"/>
    </source>
</evidence>
<dbReference type="AlphaFoldDB" id="A0A543PPN2"/>
<sequence>MLPEPGGSAVTATPTSDQRNPDFDRRDTMMSTPLETRFETTGPISLKVELQQGDLSLRTTSGPTTVVRLVPRGKNGAEIAERFTVESRGDAVVVLAPKERGSVFSLGKRDAVDVEIDLPEGSTLDVRSGSGDVRGTGRFGDTQAVTGSGDIAFDDLGAAELKSGSGDLTARAVRGELRAKTGSGDIEIEAAHGAVDLLSGSGDVSLRRAEAPLRAKTGSGDVTIGASAADVEVVTGTGDVQLGAVHGGEVRAKTGTGDVVIGVASGVAAYLDLNTVTGDVKIDLSEADGPGDSEAQTSLAVHSGSGDIKVRRAQVSLA</sequence>
<dbReference type="EMBL" id="VFQF01000002">
    <property type="protein sequence ID" value="TQN46040.1"/>
    <property type="molecule type" value="Genomic_DNA"/>
</dbReference>
<protein>
    <submittedName>
        <fullName evidence="3">DUF4097 and DUF4098 domain-containing protein YvlB</fullName>
    </submittedName>
</protein>
<dbReference type="Pfam" id="PF13349">
    <property type="entry name" value="DUF4097"/>
    <property type="match status" value="1"/>
</dbReference>
<dbReference type="Gene3D" id="2.160.20.120">
    <property type="match status" value="1"/>
</dbReference>
<dbReference type="InterPro" id="IPR025164">
    <property type="entry name" value="Toastrack_DUF4097"/>
</dbReference>
<organism evidence="3 4">
    <name type="scientific">Humibacillus xanthopallidus</name>
    <dbReference type="NCBI Taxonomy" id="412689"/>
    <lineage>
        <taxon>Bacteria</taxon>
        <taxon>Bacillati</taxon>
        <taxon>Actinomycetota</taxon>
        <taxon>Actinomycetes</taxon>
        <taxon>Micrococcales</taxon>
        <taxon>Intrasporangiaceae</taxon>
        <taxon>Humibacillus</taxon>
    </lineage>
</organism>
<accession>A0A543PPN2</accession>
<feature type="compositionally biased region" description="Basic and acidic residues" evidence="1">
    <location>
        <begin position="19"/>
        <end position="28"/>
    </location>
</feature>
<dbReference type="PANTHER" id="PTHR34094">
    <property type="match status" value="1"/>
</dbReference>
<dbReference type="PANTHER" id="PTHR34094:SF1">
    <property type="entry name" value="PROTEIN FAM185A"/>
    <property type="match status" value="1"/>
</dbReference>
<proteinExistence type="predicted"/>
<feature type="domain" description="DUF4097" evidence="2">
    <location>
        <begin position="87"/>
        <end position="225"/>
    </location>
</feature>
<dbReference type="OrthoDB" id="9810998at2"/>